<protein>
    <submittedName>
        <fullName evidence="4">Alpha/beta hydrolase</fullName>
    </submittedName>
</protein>
<evidence type="ECO:0000259" key="3">
    <source>
        <dbReference type="Pfam" id="PF12146"/>
    </source>
</evidence>
<keyword evidence="2 4" id="KW-0378">Hydrolase</keyword>
<reference evidence="4 5" key="1">
    <citation type="submission" date="2023-10" db="EMBL/GenBank/DDBJ databases">
        <title>Development of a sustainable strategy for remediation of hydrocarbon-contaminated territories based on the waste exchange concept.</title>
        <authorList>
            <person name="Krivoruchko A."/>
        </authorList>
    </citation>
    <scope>NUCLEOTIDE SEQUENCE [LARGE SCALE GENOMIC DNA]</scope>
    <source>
        <strain evidence="4 5">IEGM 1323</strain>
    </source>
</reference>
<dbReference type="InterPro" id="IPR050261">
    <property type="entry name" value="FrsA_esterase"/>
</dbReference>
<dbReference type="Gene3D" id="3.40.50.1820">
    <property type="entry name" value="alpha/beta hydrolase"/>
    <property type="match status" value="2"/>
</dbReference>
<dbReference type="Pfam" id="PF12146">
    <property type="entry name" value="Hydrolase_4"/>
    <property type="match status" value="1"/>
</dbReference>
<evidence type="ECO:0000313" key="4">
    <source>
        <dbReference type="EMBL" id="MDV6259797.1"/>
    </source>
</evidence>
<dbReference type="RefSeq" id="WP_317562700.1">
    <property type="nucleotide sequence ID" value="NZ_JAWLJX010000001.1"/>
</dbReference>
<dbReference type="PANTHER" id="PTHR22946">
    <property type="entry name" value="DIENELACTONE HYDROLASE DOMAIN-CONTAINING PROTEIN-RELATED"/>
    <property type="match status" value="1"/>
</dbReference>
<comment type="similarity">
    <text evidence="1">Belongs to the AB hydrolase superfamily.</text>
</comment>
<dbReference type="GO" id="GO:0016787">
    <property type="term" value="F:hydrolase activity"/>
    <property type="evidence" value="ECO:0007669"/>
    <property type="project" value="UniProtKB-KW"/>
</dbReference>
<comment type="caution">
    <text evidence="4">The sequence shown here is derived from an EMBL/GenBank/DDBJ whole genome shotgun (WGS) entry which is preliminary data.</text>
</comment>
<sequence length="304" mass="32613">MNSFSRSEATFTSFREQCSAWVYRPTVVSDERMPVVVLANGFGGHKGIRLHAFAERFAAVGLVAVAFDFRSFGASGGTPRHMLSIRGQRADWDAAVGFVRSLDYVDPARVGAWGTSLSGGHVLELAARDRELAAVVAQVPHVSGLAAARSVGLRASARLSRVAIADVVAGVRGTAPVYVPVCGEPGDTAFLTSPDAPAGFERILAASEGPTDDNTVGARAALAMPGFSPNRRARNITCPVLMQIGSQDVVTPVAASRRCAERIARVEVREYDCEHFAPYVDPWFETFVHDQVEFFERTLATSTV</sequence>
<gene>
    <name evidence="4" type="ORF">R3P96_00430</name>
</gene>
<evidence type="ECO:0000256" key="1">
    <source>
        <dbReference type="ARBA" id="ARBA00008645"/>
    </source>
</evidence>
<feature type="domain" description="Serine aminopeptidase S33" evidence="3">
    <location>
        <begin position="34"/>
        <end position="267"/>
    </location>
</feature>
<accession>A0ABU4B6I4</accession>
<dbReference type="PANTHER" id="PTHR22946:SF9">
    <property type="entry name" value="POLYKETIDE TRANSFERASE AF380"/>
    <property type="match status" value="1"/>
</dbReference>
<dbReference type="InterPro" id="IPR029058">
    <property type="entry name" value="AB_hydrolase_fold"/>
</dbReference>
<proteinExistence type="inferred from homology"/>
<dbReference type="SUPFAM" id="SSF53474">
    <property type="entry name" value="alpha/beta-Hydrolases"/>
    <property type="match status" value="1"/>
</dbReference>
<evidence type="ECO:0000256" key="2">
    <source>
        <dbReference type="ARBA" id="ARBA00022801"/>
    </source>
</evidence>
<dbReference type="InterPro" id="IPR022742">
    <property type="entry name" value="Hydrolase_4"/>
</dbReference>
<name>A0ABU4B6I4_9NOCA</name>
<dbReference type="Proteomes" id="UP001185755">
    <property type="component" value="Unassembled WGS sequence"/>
</dbReference>
<keyword evidence="5" id="KW-1185">Reference proteome</keyword>
<dbReference type="EMBL" id="JAWLJX010000001">
    <property type="protein sequence ID" value="MDV6259797.1"/>
    <property type="molecule type" value="Genomic_DNA"/>
</dbReference>
<evidence type="ECO:0000313" key="5">
    <source>
        <dbReference type="Proteomes" id="UP001185755"/>
    </source>
</evidence>
<organism evidence="4 5">
    <name type="scientific">Rhodococcoides yunnanense</name>
    <dbReference type="NCBI Taxonomy" id="278209"/>
    <lineage>
        <taxon>Bacteria</taxon>
        <taxon>Bacillati</taxon>
        <taxon>Actinomycetota</taxon>
        <taxon>Actinomycetes</taxon>
        <taxon>Mycobacteriales</taxon>
        <taxon>Nocardiaceae</taxon>
        <taxon>Rhodococcoides</taxon>
    </lineage>
</organism>